<dbReference type="AlphaFoldDB" id="B7Z384"/>
<accession>B7Z384</accession>
<dbReference type="PhylomeDB" id="B7Z384"/>
<reference evidence="1" key="1">
    <citation type="submission" date="2007-10" db="EMBL/GenBank/DDBJ databases">
        <title>NEDO human cDNA sequencing project focused on splicing variants.</title>
        <authorList>
            <person name="Wakamatsu A."/>
            <person name="Yamamoto J."/>
            <person name="Kimura K."/>
            <person name="Ishii S."/>
            <person name="Watanabe K."/>
            <person name="Sugiyama A."/>
            <person name="Murakawa K."/>
            <person name="Kaida T."/>
            <person name="Tsuchiya K."/>
            <person name="Fukuzumi Y."/>
            <person name="Kumagai A."/>
            <person name="Oishi Y."/>
            <person name="Yamamoto S."/>
            <person name="Ono Y."/>
            <person name="Komori Y."/>
            <person name="Yamazaki M."/>
            <person name="Kisu Y."/>
            <person name="Nishikawa T."/>
            <person name="Sugano S."/>
            <person name="Nomura N."/>
            <person name="Isogai T."/>
        </authorList>
    </citation>
    <scope>NUCLEOTIDE SEQUENCE</scope>
    <source>
        <tissue evidence="1">Hippocampus</tissue>
    </source>
</reference>
<name>B7Z384_HUMAN</name>
<evidence type="ECO:0000313" key="1">
    <source>
        <dbReference type="EMBL" id="BAH12120.1"/>
    </source>
</evidence>
<dbReference type="EMBL" id="AK295599">
    <property type="protein sequence ID" value="BAH12120.1"/>
    <property type="molecule type" value="mRNA"/>
</dbReference>
<protein>
    <submittedName>
        <fullName evidence="1">cDNA FLJ59024</fullName>
    </submittedName>
</protein>
<sequence length="144" mass="14849">MPTTPGVQLRARCCVMWALTRNTELFLHGQNRAALTSFSTVTRASEYSMTCWGSACRSSPGSTLAVSPCSQTVSPIALPLGSGRVMARDLRAEGGGEQVAVSGAPSHGLAHLLRATTAAPSWSCTTTARPTSKCGLKPGGSTAP</sequence>
<organism evidence="1">
    <name type="scientific">Homo sapiens</name>
    <name type="common">Human</name>
    <dbReference type="NCBI Taxonomy" id="9606"/>
    <lineage>
        <taxon>Eukaryota</taxon>
        <taxon>Metazoa</taxon>
        <taxon>Chordata</taxon>
        <taxon>Craniata</taxon>
        <taxon>Vertebrata</taxon>
        <taxon>Euteleostomi</taxon>
        <taxon>Mammalia</taxon>
        <taxon>Eutheria</taxon>
        <taxon>Euarchontoglires</taxon>
        <taxon>Primates</taxon>
        <taxon>Haplorrhini</taxon>
        <taxon>Catarrhini</taxon>
        <taxon>Hominidae</taxon>
        <taxon>Homo</taxon>
    </lineage>
</organism>
<proteinExistence type="evidence at transcript level"/>